<evidence type="ECO:0000256" key="7">
    <source>
        <dbReference type="ARBA" id="ARBA00047989"/>
    </source>
</evidence>
<evidence type="ECO:0000313" key="11">
    <source>
        <dbReference type="EMBL" id="XCH48092.1"/>
    </source>
</evidence>
<reference evidence="11" key="1">
    <citation type="submission" date="2024-01" db="EMBL/GenBank/DDBJ databases">
        <title>The first autotrophic representatives of the genus Thermodesulfovibrio.</title>
        <authorList>
            <person name="Maltseva A.I."/>
            <person name="Elcheninov A.G."/>
            <person name="Kublanov I.V."/>
            <person name="Lebedinsky A.V."/>
            <person name="Frolov E.N."/>
        </authorList>
    </citation>
    <scope>NUCLEOTIDE SEQUENCE</scope>
    <source>
        <strain evidence="11">3462-1</strain>
    </source>
</reference>
<name>A0AAU8GZW6_9BACT</name>
<sequence>MYNKIMVIYPEIFNGLQIEAFFTKKIEKFEDFKNSLPFKLYIPVQRHTDFIAILNSYAEPSIADAVITDQKNLFIGIKTADCLPALIFDSEKKVIAAVHAGWRGTAKGILKKTIIKMNEVYGCKPENLLIAFGPYIKGCCYEVGEEVVDAMKKENPGEDYIFRVNGKNYIDIGVANLLQAISLGVKRQNIWISDDCTYCKSNEYASYRFHGRQSTRQCGIIRML</sequence>
<dbReference type="NCBIfam" id="TIGR00726">
    <property type="entry name" value="peptidoglycan editing factor PgeF"/>
    <property type="match status" value="1"/>
</dbReference>
<keyword evidence="4" id="KW-0479">Metal-binding</keyword>
<dbReference type="KEGG" id="tob:V4D31_07040"/>
<dbReference type="PANTHER" id="PTHR30616">
    <property type="entry name" value="UNCHARACTERIZED PROTEIN YFIH"/>
    <property type="match status" value="1"/>
</dbReference>
<organism evidence="11">
    <name type="scientific">Thermodesulfovibrio obliviosus</name>
    <dbReference type="NCBI Taxonomy" id="3118332"/>
    <lineage>
        <taxon>Bacteria</taxon>
        <taxon>Pseudomonadati</taxon>
        <taxon>Nitrospirota</taxon>
        <taxon>Thermodesulfovibrionia</taxon>
        <taxon>Thermodesulfovibrionales</taxon>
        <taxon>Thermodesulfovibrionaceae</taxon>
        <taxon>Thermodesulfovibrio</taxon>
    </lineage>
</organism>
<dbReference type="GO" id="GO:0017061">
    <property type="term" value="F:S-methyl-5-thioadenosine phosphorylase activity"/>
    <property type="evidence" value="ECO:0007669"/>
    <property type="project" value="UniProtKB-EC"/>
</dbReference>
<accession>A0AAU8GZW6</accession>
<evidence type="ECO:0000256" key="10">
    <source>
        <dbReference type="RuleBase" id="RU361274"/>
    </source>
</evidence>
<keyword evidence="5" id="KW-0378">Hydrolase</keyword>
<keyword evidence="6" id="KW-0862">Zinc</keyword>
<evidence type="ECO:0000256" key="4">
    <source>
        <dbReference type="ARBA" id="ARBA00022723"/>
    </source>
</evidence>
<evidence type="ECO:0000256" key="8">
    <source>
        <dbReference type="ARBA" id="ARBA00048968"/>
    </source>
</evidence>
<gene>
    <name evidence="11" type="primary">pgeF</name>
    <name evidence="11" type="ORF">V4D31_07040</name>
</gene>
<evidence type="ECO:0000256" key="1">
    <source>
        <dbReference type="ARBA" id="ARBA00000553"/>
    </source>
</evidence>
<dbReference type="GO" id="GO:0005507">
    <property type="term" value="F:copper ion binding"/>
    <property type="evidence" value="ECO:0007669"/>
    <property type="project" value="TreeGrafter"/>
</dbReference>
<comment type="catalytic activity">
    <reaction evidence="7">
        <text>adenosine + H2O + H(+) = inosine + NH4(+)</text>
        <dbReference type="Rhea" id="RHEA:24408"/>
        <dbReference type="ChEBI" id="CHEBI:15377"/>
        <dbReference type="ChEBI" id="CHEBI:15378"/>
        <dbReference type="ChEBI" id="CHEBI:16335"/>
        <dbReference type="ChEBI" id="CHEBI:17596"/>
        <dbReference type="ChEBI" id="CHEBI:28938"/>
        <dbReference type="EC" id="3.5.4.4"/>
    </reaction>
    <physiologicalReaction direction="left-to-right" evidence="7">
        <dbReference type="Rhea" id="RHEA:24409"/>
    </physiologicalReaction>
</comment>
<evidence type="ECO:0000256" key="3">
    <source>
        <dbReference type="ARBA" id="ARBA00022679"/>
    </source>
</evidence>
<dbReference type="SUPFAM" id="SSF64438">
    <property type="entry name" value="CNF1/YfiH-like putative cysteine hydrolases"/>
    <property type="match status" value="1"/>
</dbReference>
<evidence type="ECO:0000256" key="9">
    <source>
        <dbReference type="ARBA" id="ARBA00049893"/>
    </source>
</evidence>
<comment type="similarity">
    <text evidence="2 10">Belongs to the purine nucleoside phosphorylase YfiH/LACC1 family.</text>
</comment>
<dbReference type="InterPro" id="IPR038371">
    <property type="entry name" value="Cu_polyphenol_OxRdtase_sf"/>
</dbReference>
<dbReference type="RefSeq" id="WP_353685748.1">
    <property type="nucleotide sequence ID" value="NZ_CP144374.1"/>
</dbReference>
<comment type="catalytic activity">
    <reaction evidence="1">
        <text>inosine + phosphate = alpha-D-ribose 1-phosphate + hypoxanthine</text>
        <dbReference type="Rhea" id="RHEA:27646"/>
        <dbReference type="ChEBI" id="CHEBI:17368"/>
        <dbReference type="ChEBI" id="CHEBI:17596"/>
        <dbReference type="ChEBI" id="CHEBI:43474"/>
        <dbReference type="ChEBI" id="CHEBI:57720"/>
        <dbReference type="EC" id="2.4.2.1"/>
    </reaction>
    <physiologicalReaction direction="left-to-right" evidence="1">
        <dbReference type="Rhea" id="RHEA:27647"/>
    </physiologicalReaction>
</comment>
<evidence type="ECO:0000256" key="6">
    <source>
        <dbReference type="ARBA" id="ARBA00022833"/>
    </source>
</evidence>
<evidence type="ECO:0000256" key="5">
    <source>
        <dbReference type="ARBA" id="ARBA00022801"/>
    </source>
</evidence>
<keyword evidence="3" id="KW-0808">Transferase</keyword>
<protein>
    <recommendedName>
        <fullName evidence="10">Purine nucleoside phosphorylase</fullName>
    </recommendedName>
</protein>
<dbReference type="EMBL" id="CP144374">
    <property type="protein sequence ID" value="XCH48092.1"/>
    <property type="molecule type" value="Genomic_DNA"/>
</dbReference>
<dbReference type="Gene3D" id="3.60.140.10">
    <property type="entry name" value="CNF1/YfiH-like putative cysteine hydrolases"/>
    <property type="match status" value="1"/>
</dbReference>
<dbReference type="AlphaFoldDB" id="A0AAU8GZW6"/>
<dbReference type="CDD" id="cd16833">
    <property type="entry name" value="YfiH"/>
    <property type="match status" value="1"/>
</dbReference>
<dbReference type="InterPro" id="IPR011324">
    <property type="entry name" value="Cytotoxic_necrot_fac-like_cat"/>
</dbReference>
<dbReference type="PANTHER" id="PTHR30616:SF2">
    <property type="entry name" value="PURINE NUCLEOSIDE PHOSPHORYLASE LACC1"/>
    <property type="match status" value="1"/>
</dbReference>
<evidence type="ECO:0000256" key="2">
    <source>
        <dbReference type="ARBA" id="ARBA00007353"/>
    </source>
</evidence>
<comment type="catalytic activity">
    <reaction evidence="9">
        <text>S-methyl-5'-thioadenosine + phosphate = 5-(methylsulfanyl)-alpha-D-ribose 1-phosphate + adenine</text>
        <dbReference type="Rhea" id="RHEA:11852"/>
        <dbReference type="ChEBI" id="CHEBI:16708"/>
        <dbReference type="ChEBI" id="CHEBI:17509"/>
        <dbReference type="ChEBI" id="CHEBI:43474"/>
        <dbReference type="ChEBI" id="CHEBI:58533"/>
        <dbReference type="EC" id="2.4.2.28"/>
    </reaction>
    <physiologicalReaction direction="left-to-right" evidence="9">
        <dbReference type="Rhea" id="RHEA:11853"/>
    </physiologicalReaction>
</comment>
<dbReference type="Pfam" id="PF02578">
    <property type="entry name" value="Cu-oxidase_4"/>
    <property type="match status" value="1"/>
</dbReference>
<comment type="catalytic activity">
    <reaction evidence="8">
        <text>adenosine + phosphate = alpha-D-ribose 1-phosphate + adenine</text>
        <dbReference type="Rhea" id="RHEA:27642"/>
        <dbReference type="ChEBI" id="CHEBI:16335"/>
        <dbReference type="ChEBI" id="CHEBI:16708"/>
        <dbReference type="ChEBI" id="CHEBI:43474"/>
        <dbReference type="ChEBI" id="CHEBI:57720"/>
        <dbReference type="EC" id="2.4.2.1"/>
    </reaction>
    <physiologicalReaction direction="left-to-right" evidence="8">
        <dbReference type="Rhea" id="RHEA:27643"/>
    </physiologicalReaction>
</comment>
<dbReference type="InterPro" id="IPR003730">
    <property type="entry name" value="Cu_polyphenol_OxRdtase"/>
</dbReference>
<proteinExistence type="inferred from homology"/>
<dbReference type="GO" id="GO:0016787">
    <property type="term" value="F:hydrolase activity"/>
    <property type="evidence" value="ECO:0007669"/>
    <property type="project" value="UniProtKB-KW"/>
</dbReference>